<evidence type="ECO:0000313" key="2">
    <source>
        <dbReference type="Proteomes" id="UP000281118"/>
    </source>
</evidence>
<sequence>MAGQDAPTSHGAFASSDAADLLEKKLSQLQSLLKCCYGDGCDWFDAIGATHRDRVMWIAADLADDAAQLSQELLKQINAGDPPGAMSASAASA</sequence>
<dbReference type="AlphaFoldDB" id="A0A433MTL2"/>
<accession>A0A433MTL2</accession>
<dbReference type="EMBL" id="RXFT01000018">
    <property type="protein sequence ID" value="RUR71160.1"/>
    <property type="molecule type" value="Genomic_DNA"/>
</dbReference>
<organism evidence="1 2">
    <name type="scientific">Variovorax guangxiensis</name>
    <dbReference type="NCBI Taxonomy" id="1775474"/>
    <lineage>
        <taxon>Bacteria</taxon>
        <taxon>Pseudomonadati</taxon>
        <taxon>Pseudomonadota</taxon>
        <taxon>Betaproteobacteria</taxon>
        <taxon>Burkholderiales</taxon>
        <taxon>Comamonadaceae</taxon>
        <taxon>Variovorax</taxon>
    </lineage>
</organism>
<gene>
    <name evidence="1" type="ORF">EJP67_29345</name>
</gene>
<reference evidence="1 2" key="1">
    <citation type="submission" date="2018-12" db="EMBL/GenBank/DDBJ databases">
        <title>The genome sequences of Variovorax guangxiensis DSM 27352.</title>
        <authorList>
            <person name="Gao J."/>
            <person name="Sun J."/>
        </authorList>
    </citation>
    <scope>NUCLEOTIDE SEQUENCE [LARGE SCALE GENOMIC DNA]</scope>
    <source>
        <strain evidence="1 2">DSM 27352</strain>
    </source>
</reference>
<proteinExistence type="predicted"/>
<evidence type="ECO:0000313" key="1">
    <source>
        <dbReference type="EMBL" id="RUR71160.1"/>
    </source>
</evidence>
<protein>
    <submittedName>
        <fullName evidence="1">Uncharacterized protein</fullName>
    </submittedName>
</protein>
<name>A0A433MTL2_9BURK</name>
<comment type="caution">
    <text evidence="1">The sequence shown here is derived from an EMBL/GenBank/DDBJ whole genome shotgun (WGS) entry which is preliminary data.</text>
</comment>
<dbReference type="Proteomes" id="UP000281118">
    <property type="component" value="Unassembled WGS sequence"/>
</dbReference>